<dbReference type="GO" id="GO:0006888">
    <property type="term" value="P:endoplasmic reticulum to Golgi vesicle-mediated transport"/>
    <property type="evidence" value="ECO:0007669"/>
    <property type="project" value="UniProtKB-UniRule"/>
</dbReference>
<dbReference type="GO" id="GO:0005789">
    <property type="term" value="C:endoplasmic reticulum membrane"/>
    <property type="evidence" value="ECO:0007669"/>
    <property type="project" value="UniProtKB-SubCell"/>
</dbReference>
<keyword evidence="2 9" id="KW-0813">Transport</keyword>
<keyword evidence="8 9" id="KW-0472">Membrane</keyword>
<dbReference type="Proteomes" id="UP000009328">
    <property type="component" value="Unassembled WGS sequence"/>
</dbReference>
<evidence type="ECO:0000256" key="8">
    <source>
        <dbReference type="ARBA" id="ARBA00023136"/>
    </source>
</evidence>
<evidence type="ECO:0000256" key="4">
    <source>
        <dbReference type="ARBA" id="ARBA00022824"/>
    </source>
</evidence>
<dbReference type="PANTHER" id="PTHR14083">
    <property type="entry name" value="YIP1 INTERACTING FACTOR HOMOLOG YIF1 PROTEIN"/>
    <property type="match status" value="1"/>
</dbReference>
<dbReference type="GO" id="GO:0000139">
    <property type="term" value="C:Golgi membrane"/>
    <property type="evidence" value="ECO:0007669"/>
    <property type="project" value="UniProtKB-SubCell"/>
</dbReference>
<dbReference type="AlphaFoldDB" id="K0KM88"/>
<evidence type="ECO:0000256" key="5">
    <source>
        <dbReference type="ARBA" id="ARBA00022927"/>
    </source>
</evidence>
<keyword evidence="3 9" id="KW-0812">Transmembrane</keyword>
<dbReference type="InterPro" id="IPR005578">
    <property type="entry name" value="Yif1_fam"/>
</dbReference>
<dbReference type="PANTHER" id="PTHR14083:SF0">
    <property type="entry name" value="YIP1D-INTERACTING FACTOR 1, ISOFORM C"/>
    <property type="match status" value="1"/>
</dbReference>
<sequence>MSYNPYANIADADATQTNRVQQPQPQRATSFGSQVPHPQQLHQHQQPIGVGAGGAGGTVPFGSQQFVPGQQIPGQNPNQFFTPAANQGDNPAFGNFINDPRAQMTYQIGQGAFQASSQFMEQNFGKYVHTDDIKYYFKVSNSYVLSKLLLILYPFQNKSWLRSYRRSDDSNNQVDAGTELYAYPLEDKNAVDLYIPLMGTVTYILLLALLAGLKGEFHPEVFGFKTSSTLAYLLLDLTVLKLGLYLLGVNSKIWDLVSYIGYKFVPLVLLVLIKNISTSRFINIGFYLYLLAAYGFFEIRAIRFNLYGGVHNSAQTMNSKSAKNSNYFLLAYALFQGLLLWLLS</sequence>
<accession>K0KM88</accession>
<evidence type="ECO:0000256" key="3">
    <source>
        <dbReference type="ARBA" id="ARBA00022692"/>
    </source>
</evidence>
<feature type="transmembrane region" description="Helical" evidence="9">
    <location>
        <begin position="326"/>
        <end position="343"/>
    </location>
</feature>
<feature type="region of interest" description="Disordered" evidence="10">
    <location>
        <begin position="1"/>
        <end position="38"/>
    </location>
</feature>
<evidence type="ECO:0000256" key="1">
    <source>
        <dbReference type="ARBA" id="ARBA00009727"/>
    </source>
</evidence>
<evidence type="ECO:0000313" key="11">
    <source>
        <dbReference type="EMBL" id="CCH44106.1"/>
    </source>
</evidence>
<dbReference type="STRING" id="1206466.K0KM88"/>
<comment type="function">
    <text evidence="9">Has a role in transport between endoplasmic reticulum and Golgi.</text>
</comment>
<evidence type="ECO:0000256" key="7">
    <source>
        <dbReference type="ARBA" id="ARBA00023034"/>
    </source>
</evidence>
<reference evidence="11 12" key="1">
    <citation type="journal article" date="2012" name="Eukaryot. Cell">
        <title>Draft genome sequence of Wickerhamomyces ciferrii NRRL Y-1031 F-60-10.</title>
        <authorList>
            <person name="Schneider J."/>
            <person name="Andrea H."/>
            <person name="Blom J."/>
            <person name="Jaenicke S."/>
            <person name="Ruckert C."/>
            <person name="Schorsch C."/>
            <person name="Szczepanowski R."/>
            <person name="Farwick M."/>
            <person name="Goesmann A."/>
            <person name="Puhler A."/>
            <person name="Schaffer S."/>
            <person name="Tauch A."/>
            <person name="Kohler T."/>
            <person name="Brinkrolf K."/>
        </authorList>
    </citation>
    <scope>NUCLEOTIDE SEQUENCE [LARGE SCALE GENOMIC DNA]</scope>
    <source>
        <strain evidence="12">ATCC 14091 / BCRC 22168 / CBS 111 / JCM 3599 / NBRC 0793 / NRRL Y-1031 F-60-10</strain>
    </source>
</reference>
<evidence type="ECO:0000256" key="6">
    <source>
        <dbReference type="ARBA" id="ARBA00022989"/>
    </source>
</evidence>
<dbReference type="eggNOG" id="KOG3094">
    <property type="taxonomic scope" value="Eukaryota"/>
</dbReference>
<evidence type="ECO:0000256" key="10">
    <source>
        <dbReference type="SAM" id="MobiDB-lite"/>
    </source>
</evidence>
<dbReference type="Pfam" id="PF03878">
    <property type="entry name" value="YIF1"/>
    <property type="match status" value="1"/>
</dbReference>
<keyword evidence="5 9" id="KW-0653">Protein transport</keyword>
<gene>
    <name evidence="11" type="ORF">BN7_3664</name>
</gene>
<dbReference type="GO" id="GO:0030134">
    <property type="term" value="C:COPII-coated ER to Golgi transport vesicle"/>
    <property type="evidence" value="ECO:0007669"/>
    <property type="project" value="TreeGrafter"/>
</dbReference>
<dbReference type="GO" id="GO:0005793">
    <property type="term" value="C:endoplasmic reticulum-Golgi intermediate compartment"/>
    <property type="evidence" value="ECO:0007669"/>
    <property type="project" value="UniProtKB-UniRule"/>
</dbReference>
<feature type="compositionally biased region" description="Polar residues" evidence="10">
    <location>
        <begin position="14"/>
        <end position="33"/>
    </location>
</feature>
<feature type="transmembrane region" description="Helical" evidence="9">
    <location>
        <begin position="193"/>
        <end position="213"/>
    </location>
</feature>
<feature type="transmembrane region" description="Helical" evidence="9">
    <location>
        <begin position="285"/>
        <end position="306"/>
    </location>
</feature>
<feature type="transmembrane region" description="Helical" evidence="9">
    <location>
        <begin position="229"/>
        <end position="247"/>
    </location>
</feature>
<dbReference type="FunCoup" id="K0KM88">
    <property type="interactions" value="502"/>
</dbReference>
<proteinExistence type="inferred from homology"/>
<comment type="subcellular location">
    <subcellularLocation>
        <location evidence="9">Endoplasmic reticulum membrane</location>
        <topology evidence="9">Multi-pass membrane protein</topology>
    </subcellularLocation>
    <subcellularLocation>
        <location evidence="9">Golgi apparatus membrane</location>
        <topology evidence="9">Multi-pass membrane protein</topology>
    </subcellularLocation>
</comment>
<dbReference type="HOGENOM" id="CLU_047877_2_1_1"/>
<comment type="caution">
    <text evidence="11">The sequence shown here is derived from an EMBL/GenBank/DDBJ whole genome shotgun (WGS) entry which is preliminary data.</text>
</comment>
<protein>
    <recommendedName>
        <fullName evidence="9">Protein YIF1</fullName>
    </recommendedName>
</protein>
<dbReference type="GO" id="GO:0015031">
    <property type="term" value="P:protein transport"/>
    <property type="evidence" value="ECO:0007669"/>
    <property type="project" value="UniProtKB-KW"/>
</dbReference>
<organism evidence="11 12">
    <name type="scientific">Wickerhamomyces ciferrii (strain ATCC 14091 / BCRC 22168 / CBS 111 / JCM 3599 / NBRC 0793 / NRRL Y-1031 F-60-10)</name>
    <name type="common">Yeast</name>
    <name type="synonym">Pichia ciferrii</name>
    <dbReference type="NCBI Taxonomy" id="1206466"/>
    <lineage>
        <taxon>Eukaryota</taxon>
        <taxon>Fungi</taxon>
        <taxon>Dikarya</taxon>
        <taxon>Ascomycota</taxon>
        <taxon>Saccharomycotina</taxon>
        <taxon>Saccharomycetes</taxon>
        <taxon>Phaffomycetales</taxon>
        <taxon>Wickerhamomycetaceae</taxon>
        <taxon>Wickerhamomyces</taxon>
    </lineage>
</organism>
<feature type="transmembrane region" description="Helical" evidence="9">
    <location>
        <begin position="253"/>
        <end position="273"/>
    </location>
</feature>
<dbReference type="EMBL" id="CAIF01000108">
    <property type="protein sequence ID" value="CCH44106.1"/>
    <property type="molecule type" value="Genomic_DNA"/>
</dbReference>
<evidence type="ECO:0000256" key="9">
    <source>
        <dbReference type="RuleBase" id="RU368073"/>
    </source>
</evidence>
<keyword evidence="6 9" id="KW-1133">Transmembrane helix</keyword>
<dbReference type="InParanoid" id="K0KM88"/>
<evidence type="ECO:0000313" key="12">
    <source>
        <dbReference type="Proteomes" id="UP000009328"/>
    </source>
</evidence>
<name>K0KM88_WICCF</name>
<keyword evidence="7 9" id="KW-0333">Golgi apparatus</keyword>
<comment type="similarity">
    <text evidence="1 9">Belongs to the YIF1 family.</text>
</comment>
<evidence type="ECO:0000256" key="2">
    <source>
        <dbReference type="ARBA" id="ARBA00022448"/>
    </source>
</evidence>
<keyword evidence="12" id="KW-1185">Reference proteome</keyword>
<keyword evidence="4 9" id="KW-0256">Endoplasmic reticulum</keyword>